<sequence length="463" mass="52336">MISYKTRDNKRLKPKMARNIERLLREGKCRECSVVVTRMDFAKILGKFTKVKIQYESNLSPKTPKPSTAVSPVSKTRLKKKENGMVHIHRKTYNPHPAIVTRTRKTKVTETEIKKQTPQPAPKKSKNILKENNSCKKANVTQSNLLDKSVNKAISKQYTVIFISPSACTNNDHKSKLNLVDLLPQINKSILPSEDWCIEYFPKSLEPKDDKMYNRIAAELEDLMYNKMKPEVAEAKSEEFPSIMDILNDNTASSSQEIKDGSSSLEFKTSLESSDVEAMLLGKPEQNKDTKPTPMEVDNTDVTKLIDDAVQLPQNSEEKQETKELDNPNSPSILDETLQKGIEEQLPAIPPSKDAINSCTTISIVHDEDKSSKLDNDHNKPGEIENTTFTVNNNQVTEVTFKKIVGSKCVKAVTCMKNLKYNIQFDEKSVELLGAPKYIPNVEDLQVLLQIVNESDLQSYILY</sequence>
<protein>
    <submittedName>
        <fullName evidence="2">Uncharacterized protein</fullName>
    </submittedName>
</protein>
<evidence type="ECO:0000313" key="2">
    <source>
        <dbReference type="EMBL" id="VVC94429.1"/>
    </source>
</evidence>
<reference evidence="2 3" key="1">
    <citation type="submission" date="2017-07" db="EMBL/GenBank/DDBJ databases">
        <authorList>
            <person name="Talla V."/>
            <person name="Backstrom N."/>
        </authorList>
    </citation>
    <scope>NUCLEOTIDE SEQUENCE [LARGE SCALE GENOMIC DNA]</scope>
</reference>
<organism evidence="2 3">
    <name type="scientific">Leptidea sinapis</name>
    <dbReference type="NCBI Taxonomy" id="189913"/>
    <lineage>
        <taxon>Eukaryota</taxon>
        <taxon>Metazoa</taxon>
        <taxon>Ecdysozoa</taxon>
        <taxon>Arthropoda</taxon>
        <taxon>Hexapoda</taxon>
        <taxon>Insecta</taxon>
        <taxon>Pterygota</taxon>
        <taxon>Neoptera</taxon>
        <taxon>Endopterygota</taxon>
        <taxon>Lepidoptera</taxon>
        <taxon>Glossata</taxon>
        <taxon>Ditrysia</taxon>
        <taxon>Papilionoidea</taxon>
        <taxon>Pieridae</taxon>
        <taxon>Dismorphiinae</taxon>
        <taxon>Leptidea</taxon>
    </lineage>
</organism>
<proteinExistence type="predicted"/>
<evidence type="ECO:0000256" key="1">
    <source>
        <dbReference type="SAM" id="MobiDB-lite"/>
    </source>
</evidence>
<evidence type="ECO:0000313" key="3">
    <source>
        <dbReference type="Proteomes" id="UP000324832"/>
    </source>
</evidence>
<dbReference type="AlphaFoldDB" id="A0A5E4Q812"/>
<dbReference type="Proteomes" id="UP000324832">
    <property type="component" value="Unassembled WGS sequence"/>
</dbReference>
<accession>A0A5E4Q812</accession>
<feature type="region of interest" description="Disordered" evidence="1">
    <location>
        <begin position="104"/>
        <end position="134"/>
    </location>
</feature>
<name>A0A5E4Q812_9NEOP</name>
<dbReference type="EMBL" id="FZQP02002003">
    <property type="protein sequence ID" value="VVC94429.1"/>
    <property type="molecule type" value="Genomic_DNA"/>
</dbReference>
<gene>
    <name evidence="2" type="ORF">LSINAPIS_LOCUS6385</name>
</gene>
<keyword evidence="3" id="KW-1185">Reference proteome</keyword>